<dbReference type="PANTHER" id="PTHR33451">
    <property type="entry name" value="MALATE-2H(+)/NA(+)-LACTATE ANTIPORTER"/>
    <property type="match status" value="1"/>
</dbReference>
<name>A0A1Q2H2N0_9GAMM</name>
<feature type="transmembrane region" description="Helical" evidence="9">
    <location>
        <begin position="447"/>
        <end position="466"/>
    </location>
</feature>
<dbReference type="STRING" id="247523.B0W48_18210"/>
<keyword evidence="2" id="KW-0813">Transport</keyword>
<keyword evidence="7 9" id="KW-0472">Membrane</keyword>
<evidence type="ECO:0000256" key="3">
    <source>
        <dbReference type="ARBA" id="ARBA00022449"/>
    </source>
</evidence>
<evidence type="ECO:0000313" key="11">
    <source>
        <dbReference type="EMBL" id="AQQ01541.1"/>
    </source>
</evidence>
<dbReference type="GO" id="GO:0015297">
    <property type="term" value="F:antiporter activity"/>
    <property type="evidence" value="ECO:0007669"/>
    <property type="project" value="UniProtKB-KW"/>
</dbReference>
<evidence type="ECO:0000313" key="12">
    <source>
        <dbReference type="Proteomes" id="UP000188243"/>
    </source>
</evidence>
<dbReference type="PANTHER" id="PTHR33451:SF3">
    <property type="entry name" value="MALATE-2H(+)_NA(+)-LACTATE ANTIPORTER"/>
    <property type="match status" value="1"/>
</dbReference>
<feature type="transmembrane region" description="Helical" evidence="9">
    <location>
        <begin position="114"/>
        <end position="144"/>
    </location>
</feature>
<dbReference type="Proteomes" id="UP000188243">
    <property type="component" value="Chromosome"/>
</dbReference>
<dbReference type="GO" id="GO:0005886">
    <property type="term" value="C:plasma membrane"/>
    <property type="evidence" value="ECO:0007669"/>
    <property type="project" value="UniProtKB-SubCell"/>
</dbReference>
<dbReference type="InterPro" id="IPR052180">
    <property type="entry name" value="NhaC_Na-H+_Antiporter"/>
</dbReference>
<feature type="transmembrane region" description="Helical" evidence="9">
    <location>
        <begin position="264"/>
        <end position="282"/>
    </location>
</feature>
<reference evidence="11 12" key="1">
    <citation type="submission" date="2017-02" db="EMBL/GenBank/DDBJ databases">
        <title>Complete genome sequence of the cold-active Pseudoalteromonas aliena strain EH1 isolated from Arctic seawater.</title>
        <authorList>
            <person name="Kim E."/>
            <person name="Heo E."/>
            <person name="Kim H."/>
            <person name="Kim D."/>
        </authorList>
    </citation>
    <scope>NUCLEOTIDE SEQUENCE [LARGE SCALE GENOMIC DNA]</scope>
    <source>
        <strain evidence="11 12">EH1</strain>
    </source>
</reference>
<evidence type="ECO:0000256" key="8">
    <source>
        <dbReference type="ARBA" id="ARBA00038435"/>
    </source>
</evidence>
<comment type="subcellular location">
    <subcellularLocation>
        <location evidence="1">Cell membrane</location>
        <topology evidence="1">Multi-pass membrane protein</topology>
    </subcellularLocation>
</comment>
<proteinExistence type="inferred from homology"/>
<evidence type="ECO:0000256" key="2">
    <source>
        <dbReference type="ARBA" id="ARBA00022448"/>
    </source>
</evidence>
<evidence type="ECO:0000256" key="7">
    <source>
        <dbReference type="ARBA" id="ARBA00023136"/>
    </source>
</evidence>
<feature type="transmembrane region" description="Helical" evidence="9">
    <location>
        <begin position="195"/>
        <end position="216"/>
    </location>
</feature>
<dbReference type="InterPro" id="IPR018461">
    <property type="entry name" value="Na/H_Antiport_NhaC-like_C"/>
</dbReference>
<evidence type="ECO:0000259" key="10">
    <source>
        <dbReference type="Pfam" id="PF03553"/>
    </source>
</evidence>
<protein>
    <submittedName>
        <fullName evidence="11">Sodium:proton antiporter</fullName>
    </submittedName>
</protein>
<evidence type="ECO:0000256" key="5">
    <source>
        <dbReference type="ARBA" id="ARBA00022692"/>
    </source>
</evidence>
<feature type="transmembrane region" description="Helical" evidence="9">
    <location>
        <begin position="423"/>
        <end position="441"/>
    </location>
</feature>
<gene>
    <name evidence="11" type="ORF">B0W48_18210</name>
</gene>
<dbReference type="KEGG" id="paln:B0W48_18210"/>
<feature type="transmembrane region" description="Helical" evidence="9">
    <location>
        <begin position="79"/>
        <end position="102"/>
    </location>
</feature>
<feature type="transmembrane region" description="Helical" evidence="9">
    <location>
        <begin position="236"/>
        <end position="257"/>
    </location>
</feature>
<feature type="transmembrane region" description="Helical" evidence="9">
    <location>
        <begin position="7"/>
        <end position="31"/>
    </location>
</feature>
<comment type="similarity">
    <text evidence="8">Belongs to the NhaC Na(+)/H(+) (TC 2.A.35) antiporter family.</text>
</comment>
<evidence type="ECO:0000256" key="1">
    <source>
        <dbReference type="ARBA" id="ARBA00004651"/>
    </source>
</evidence>
<dbReference type="AlphaFoldDB" id="A0A1Q2H2N0"/>
<feature type="domain" description="Na+/H+ antiporter NhaC-like C-terminal" evidence="10">
    <location>
        <begin position="165"/>
        <end position="466"/>
    </location>
</feature>
<evidence type="ECO:0000256" key="6">
    <source>
        <dbReference type="ARBA" id="ARBA00022989"/>
    </source>
</evidence>
<keyword evidence="3" id="KW-0050">Antiport</keyword>
<dbReference type="RefSeq" id="WP_077538176.1">
    <property type="nucleotide sequence ID" value="NZ_CP019628.1"/>
</dbReference>
<keyword evidence="4" id="KW-1003">Cell membrane</keyword>
<keyword evidence="5 9" id="KW-0812">Transmembrane</keyword>
<accession>A0A1Q2H2N0</accession>
<organism evidence="11 12">
    <name type="scientific">Pseudoalteromonas aliena</name>
    <dbReference type="NCBI Taxonomy" id="247523"/>
    <lineage>
        <taxon>Bacteria</taxon>
        <taxon>Pseudomonadati</taxon>
        <taxon>Pseudomonadota</taxon>
        <taxon>Gammaproteobacteria</taxon>
        <taxon>Alteromonadales</taxon>
        <taxon>Pseudoalteromonadaceae</taxon>
        <taxon>Pseudoalteromonas</taxon>
    </lineage>
</organism>
<sequence>MADYKSLLASLFSVFVLLGMVIYGLIVRPFFLEQTALSLEVVFLLSSIIVISQALYIGFTWNEIITTIVERISKALPTIMLLFAIGILIGTWVLSGTIPYLVYLSLELVSPEHIYLIAFVASAAFSLCCGSSWGTIATIGLVFITTGKILNVDLGILTGAIVGGSYFGDKLSPLSDTTNVAAISANVEVQAHIKAMLITTLPAAILSCGLFFILGYLYPADMAVSNLSALDELKEILPSIFSFNYLLFLPPLIILVGSIKKKEPLPILIISSLMASLLAIFYQHSSFDDVVHTVHRGFSLDMLITPPVTQHSFLSDLLNRGGIYSLIEPIVIILIVFIYVGTISKLNAIPTLINEIIPQIKSPRKLLSITLISSGLTNALTSSQYANSFIVGEAFSRKYDELNIPRTVLSRSLEDTGTMIESLIPWSTTSVFIFTSLGVGVLEYWNWQFLSIINIFLAFTFAYLGIGYTKNKSDLEIENE</sequence>
<feature type="transmembrane region" description="Helical" evidence="9">
    <location>
        <begin position="322"/>
        <end position="340"/>
    </location>
</feature>
<feature type="transmembrane region" description="Helical" evidence="9">
    <location>
        <begin position="37"/>
        <end position="59"/>
    </location>
</feature>
<dbReference type="EMBL" id="CP019628">
    <property type="protein sequence ID" value="AQQ01541.1"/>
    <property type="molecule type" value="Genomic_DNA"/>
</dbReference>
<evidence type="ECO:0000256" key="4">
    <source>
        <dbReference type="ARBA" id="ARBA00022475"/>
    </source>
</evidence>
<dbReference type="Pfam" id="PF03553">
    <property type="entry name" value="Na_H_antiporter"/>
    <property type="match status" value="1"/>
</dbReference>
<evidence type="ECO:0000256" key="9">
    <source>
        <dbReference type="SAM" id="Phobius"/>
    </source>
</evidence>
<keyword evidence="6 9" id="KW-1133">Transmembrane helix</keyword>